<sequence>MAGGPLSQLYYKGVSEGREQGIDETLLKVYINCRSKGMSVEESEEIVHFTDRESLEAAEAEYQRQIS</sequence>
<dbReference type="STRING" id="592026.GCWU0000282_003219"/>
<proteinExistence type="predicted"/>
<name>V2XY58_9FIRM</name>
<dbReference type="EMBL" id="ACIL03000021">
    <property type="protein sequence ID" value="ESL01658.1"/>
    <property type="molecule type" value="Genomic_DNA"/>
</dbReference>
<dbReference type="RefSeq" id="WP_023356057.1">
    <property type="nucleotide sequence ID" value="NZ_KI535371.1"/>
</dbReference>
<protein>
    <submittedName>
        <fullName evidence="1">Uncharacterized protein</fullName>
    </submittedName>
</protein>
<keyword evidence="2" id="KW-1185">Reference proteome</keyword>
<evidence type="ECO:0000313" key="1">
    <source>
        <dbReference type="EMBL" id="ESL01658.1"/>
    </source>
</evidence>
<reference evidence="1 2" key="1">
    <citation type="submission" date="2013-06" db="EMBL/GenBank/DDBJ databases">
        <authorList>
            <person name="Weinstock G."/>
            <person name="Sodergren E."/>
            <person name="Clifton S."/>
            <person name="Fulton L."/>
            <person name="Fulton B."/>
            <person name="Courtney L."/>
            <person name="Fronick C."/>
            <person name="Harrison M."/>
            <person name="Strong C."/>
            <person name="Farmer C."/>
            <person name="Delahaunty K."/>
            <person name="Markovic C."/>
            <person name="Hall O."/>
            <person name="Minx P."/>
            <person name="Tomlinson C."/>
            <person name="Mitreva M."/>
            <person name="Nelson J."/>
            <person name="Hou S."/>
            <person name="Wollam A."/>
            <person name="Pepin K.H."/>
            <person name="Johnson M."/>
            <person name="Bhonagiri V."/>
            <person name="Nash W.E."/>
            <person name="Warren W."/>
            <person name="Chinwalla A."/>
            <person name="Mardis E.R."/>
            <person name="Wilson R.K."/>
        </authorList>
    </citation>
    <scope>NUCLEOTIDE SEQUENCE [LARGE SCALE GENOMIC DNA]</scope>
    <source>
        <strain evidence="1 2">ATCC 51271</strain>
    </source>
</reference>
<gene>
    <name evidence="1" type="ORF">GCWU0000282_003219</name>
</gene>
<comment type="caution">
    <text evidence="1">The sequence shown here is derived from an EMBL/GenBank/DDBJ whole genome shotgun (WGS) entry which is preliminary data.</text>
</comment>
<dbReference type="HOGENOM" id="CLU_2804567_0_0_9"/>
<dbReference type="Proteomes" id="UP000018227">
    <property type="component" value="Unassembled WGS sequence"/>
</dbReference>
<organism evidence="1 2">
    <name type="scientific">Catonella morbi ATCC 51271</name>
    <dbReference type="NCBI Taxonomy" id="592026"/>
    <lineage>
        <taxon>Bacteria</taxon>
        <taxon>Bacillati</taxon>
        <taxon>Bacillota</taxon>
        <taxon>Clostridia</taxon>
        <taxon>Lachnospirales</taxon>
        <taxon>Lachnospiraceae</taxon>
        <taxon>Catonella</taxon>
    </lineage>
</organism>
<accession>V2XY58</accession>
<evidence type="ECO:0000313" key="2">
    <source>
        <dbReference type="Proteomes" id="UP000018227"/>
    </source>
</evidence>
<dbReference type="AlphaFoldDB" id="V2XY58"/>